<proteinExistence type="predicted"/>
<evidence type="ECO:0000313" key="2">
    <source>
        <dbReference type="Proteomes" id="UP000322165"/>
    </source>
</evidence>
<organism evidence="1 2">
    <name type="scientific">Arenimonas fontis</name>
    <dbReference type="NCBI Taxonomy" id="2608255"/>
    <lineage>
        <taxon>Bacteria</taxon>
        <taxon>Pseudomonadati</taxon>
        <taxon>Pseudomonadota</taxon>
        <taxon>Gammaproteobacteria</taxon>
        <taxon>Lysobacterales</taxon>
        <taxon>Lysobacteraceae</taxon>
        <taxon>Arenimonas</taxon>
    </lineage>
</organism>
<keyword evidence="2" id="KW-1185">Reference proteome</keyword>
<evidence type="ECO:0000313" key="1">
    <source>
        <dbReference type="EMBL" id="KAA2285424.1"/>
    </source>
</evidence>
<comment type="caution">
    <text evidence="1">The sequence shown here is derived from an EMBL/GenBank/DDBJ whole genome shotgun (WGS) entry which is preliminary data.</text>
</comment>
<gene>
    <name evidence="1" type="ORF">F0415_05795</name>
</gene>
<dbReference type="Proteomes" id="UP000322165">
    <property type="component" value="Unassembled WGS sequence"/>
</dbReference>
<sequence length="396" mass="43016">MSLEGIIPWGWAPDWGSGIREWLEWLTDTLPAHGGEEQRRSLRLGPRQQFEFRVLAQGSDRAWLESVLWRHGNGRFAVPLWPDALTLEAALPSGSTVVPVDPQGRQFAAGEPVALLGDSPRQIELAEVASVAGGVVTLAGATAQAWPAGTQVIPAPVARLDVPAALPRFTGQVASVRLRFEMDRPAAWPEEIGAAAYRGYPVLEEAIDWAEDPLVQLDRRSTTIDAGTGPVLVDDPVGAPLPLFRARRTLLSRSEIAAWRSQLFALDGRRGAIWVPSWSEDLLPAATIAAGSTTLDVHWCGVAANLAGDPMRRDLRIELIDGTVLYRRVTAVSELSASVERLTLDSALGVEVAPEGFALVSWLSLTRQESDVAEFAWWSGDVAQTTCSFRGFRHDV</sequence>
<name>A0A5B2ZDW0_9GAMM</name>
<dbReference type="AlphaFoldDB" id="A0A5B2ZDW0"/>
<dbReference type="EMBL" id="VUOD01000003">
    <property type="protein sequence ID" value="KAA2285424.1"/>
    <property type="molecule type" value="Genomic_DNA"/>
</dbReference>
<reference evidence="1 2" key="1">
    <citation type="submission" date="2019-09" db="EMBL/GenBank/DDBJ databases">
        <title>Arenimonas chukotkensis sp. nov., a bacterium isolated from Chukotka hot spring, Arctic region, Russia.</title>
        <authorList>
            <person name="Zayulina K.S."/>
            <person name="Prokofeva M.I."/>
            <person name="Elcheninov A.G."/>
            <person name="Novikov A."/>
            <person name="Kochetkova T.V."/>
            <person name="Kublanov I.V."/>
        </authorList>
    </citation>
    <scope>NUCLEOTIDE SEQUENCE [LARGE SCALE GENOMIC DNA]</scope>
    <source>
        <strain evidence="1 2">3729k</strain>
    </source>
</reference>
<protein>
    <submittedName>
        <fullName evidence="1">Uncharacterized protein</fullName>
    </submittedName>
</protein>
<reference evidence="1 2" key="2">
    <citation type="submission" date="2019-09" db="EMBL/GenBank/DDBJ databases">
        <authorList>
            <person name="Mazur A."/>
        </authorList>
    </citation>
    <scope>NUCLEOTIDE SEQUENCE [LARGE SCALE GENOMIC DNA]</scope>
    <source>
        <strain evidence="1 2">3729k</strain>
    </source>
</reference>
<dbReference type="RefSeq" id="WP_149860251.1">
    <property type="nucleotide sequence ID" value="NZ_VUOD01000003.1"/>
</dbReference>
<accession>A0A5B2ZDW0</accession>